<protein>
    <submittedName>
        <fullName evidence="1">Uncharacterized protein</fullName>
    </submittedName>
</protein>
<name>A0AAE1CMU3_9GAST</name>
<reference evidence="1" key="1">
    <citation type="journal article" date="2023" name="G3 (Bethesda)">
        <title>A reference genome for the long-term kleptoplast-retaining sea slug Elysia crispata morphotype clarki.</title>
        <authorList>
            <person name="Eastman K.E."/>
            <person name="Pendleton A.L."/>
            <person name="Shaikh M.A."/>
            <person name="Suttiyut T."/>
            <person name="Ogas R."/>
            <person name="Tomko P."/>
            <person name="Gavelis G."/>
            <person name="Widhalm J.R."/>
            <person name="Wisecaver J.H."/>
        </authorList>
    </citation>
    <scope>NUCLEOTIDE SEQUENCE</scope>
    <source>
        <strain evidence="1">ECLA1</strain>
    </source>
</reference>
<accession>A0AAE1CMU3</accession>
<dbReference type="AlphaFoldDB" id="A0AAE1CMU3"/>
<keyword evidence="2" id="KW-1185">Reference proteome</keyword>
<dbReference type="EMBL" id="JAWDGP010007454">
    <property type="protein sequence ID" value="KAK3717563.1"/>
    <property type="molecule type" value="Genomic_DNA"/>
</dbReference>
<comment type="caution">
    <text evidence="1">The sequence shown here is derived from an EMBL/GenBank/DDBJ whole genome shotgun (WGS) entry which is preliminary data.</text>
</comment>
<evidence type="ECO:0000313" key="2">
    <source>
        <dbReference type="Proteomes" id="UP001283361"/>
    </source>
</evidence>
<sequence length="82" mass="8983">MEGKLKITYGRQTSRQNCKNASRVGLMILRLKQKGHNGSLYPGGNCTRLLWFATDSLIDPLVCLVTLDSASSSPLDTLITSQ</sequence>
<proteinExistence type="predicted"/>
<dbReference type="Proteomes" id="UP001283361">
    <property type="component" value="Unassembled WGS sequence"/>
</dbReference>
<organism evidence="1 2">
    <name type="scientific">Elysia crispata</name>
    <name type="common">lettuce slug</name>
    <dbReference type="NCBI Taxonomy" id="231223"/>
    <lineage>
        <taxon>Eukaryota</taxon>
        <taxon>Metazoa</taxon>
        <taxon>Spiralia</taxon>
        <taxon>Lophotrochozoa</taxon>
        <taxon>Mollusca</taxon>
        <taxon>Gastropoda</taxon>
        <taxon>Heterobranchia</taxon>
        <taxon>Euthyneura</taxon>
        <taxon>Panpulmonata</taxon>
        <taxon>Sacoglossa</taxon>
        <taxon>Placobranchoidea</taxon>
        <taxon>Plakobranchidae</taxon>
        <taxon>Elysia</taxon>
    </lineage>
</organism>
<gene>
    <name evidence="1" type="ORF">RRG08_032044</name>
</gene>
<evidence type="ECO:0000313" key="1">
    <source>
        <dbReference type="EMBL" id="KAK3717563.1"/>
    </source>
</evidence>